<evidence type="ECO:0000256" key="1">
    <source>
        <dbReference type="ARBA" id="ARBA00022448"/>
    </source>
</evidence>
<organism evidence="6 7">
    <name type="scientific">Fodinisporobacter ferrooxydans</name>
    <dbReference type="NCBI Taxonomy" id="2901836"/>
    <lineage>
        <taxon>Bacteria</taxon>
        <taxon>Bacillati</taxon>
        <taxon>Bacillota</taxon>
        <taxon>Bacilli</taxon>
        <taxon>Bacillales</taxon>
        <taxon>Alicyclobacillaceae</taxon>
        <taxon>Fodinisporobacter</taxon>
    </lineage>
</organism>
<dbReference type="RefSeq" id="WP_347435725.1">
    <property type="nucleotide sequence ID" value="NZ_CP089291.1"/>
</dbReference>
<dbReference type="SMART" id="SM00382">
    <property type="entry name" value="AAA"/>
    <property type="match status" value="1"/>
</dbReference>
<protein>
    <submittedName>
        <fullName evidence="6">Molybdate ABC transporter substrate-binding protein</fullName>
    </submittedName>
</protein>
<keyword evidence="2" id="KW-0547">Nucleotide-binding</keyword>
<dbReference type="InterPro" id="IPR003593">
    <property type="entry name" value="AAA+_ATPase"/>
</dbReference>
<proteinExistence type="predicted"/>
<dbReference type="InterPro" id="IPR003439">
    <property type="entry name" value="ABC_transporter-like_ATP-bd"/>
</dbReference>
<evidence type="ECO:0000256" key="2">
    <source>
        <dbReference type="ARBA" id="ARBA00022741"/>
    </source>
</evidence>
<dbReference type="Pfam" id="PF00005">
    <property type="entry name" value="ABC_tran"/>
    <property type="match status" value="1"/>
</dbReference>
<evidence type="ECO:0000313" key="7">
    <source>
        <dbReference type="Proteomes" id="UP000830167"/>
    </source>
</evidence>
<dbReference type="NCBIfam" id="TIGR01256">
    <property type="entry name" value="modA"/>
    <property type="match status" value="1"/>
</dbReference>
<keyword evidence="4" id="KW-0812">Transmembrane</keyword>
<keyword evidence="4" id="KW-0472">Membrane</keyword>
<dbReference type="Gene3D" id="3.40.50.300">
    <property type="entry name" value="P-loop containing nucleotide triphosphate hydrolases"/>
    <property type="match status" value="1"/>
</dbReference>
<dbReference type="InterPro" id="IPR008995">
    <property type="entry name" value="Mo/tungstate-bd_C_term_dom"/>
</dbReference>
<dbReference type="SUPFAM" id="SSF53850">
    <property type="entry name" value="Periplasmic binding protein-like II"/>
    <property type="match status" value="1"/>
</dbReference>
<sequence>MLSCKLKKQLRDFTLDIQIELQRKTLVLIGHSGCGKTTTLQMLAGLANPEQGYIKLDGAVLFENGTNVNIPVERRKIGYVFQNYALFPHLSVADNIAYGIQYLPQAEQAARVNEMLELMQLTPLADEKPGVLSGGQEQRVALARALVTRPQLLLLDEPLSALDVSTRGHVRTELKSLLDTLSIPCIVVTHDYEDARVLGDEIAVMDRGLVVQKGMPQDINRMPANRFVAQFTGTNLVTEGSGAIDRGVERLRQISFDPWHVTISRTLRNSQYEWSGKIDDKAVLGGFIRFSINGGVPLIADLTIDEGQVMDYQIGDEVFVQVDEANIRRYVVDLPREIAAAEIRHTQKSEKSFRQKKGSRADAAGNLSPMLWRPKSKWRWFGTPIVAVFGMILAAGTISGFQMYRSSHQATGSNVAKAVNGKNQKLTAFVAANATDPFNTLIQMFAKQHPGISVQPSYAGTQVLQTQLEQGAPDDIFLSANRSHADELVKEGLVKQFYPVSRDHEVIVVPKANPAGIHSLQDLGTKPLKLIIGVPSVPIGQYTRQIFKNGNETYGAGFSAAAMGHVVSMETNVKQILEKVALGEGDAGIVYVTDVTPEFTSRLRIISIPKPYNVIATNYVGIPKNSQYPQLAKDFLALMRSPEGQGVFRQFGYDPLSSGGSAK</sequence>
<dbReference type="PANTHER" id="PTHR42781:SF4">
    <property type="entry name" value="SPERMIDINE_PUTRESCINE IMPORT ATP-BINDING PROTEIN POTA"/>
    <property type="match status" value="1"/>
</dbReference>
<accession>A0ABY4CIQ6</accession>
<dbReference type="SUPFAM" id="SSF52540">
    <property type="entry name" value="P-loop containing nucleoside triphosphate hydrolases"/>
    <property type="match status" value="1"/>
</dbReference>
<name>A0ABY4CIQ6_9BACL</name>
<dbReference type="InterPro" id="IPR050093">
    <property type="entry name" value="ABC_SmlMolc_Importer"/>
</dbReference>
<dbReference type="InterPro" id="IPR027417">
    <property type="entry name" value="P-loop_NTPase"/>
</dbReference>
<keyword evidence="7" id="KW-1185">Reference proteome</keyword>
<reference evidence="6" key="1">
    <citation type="submission" date="2021-12" db="EMBL/GenBank/DDBJ databases">
        <title>Alicyclobacillaceae gen. nov., sp. nov., isolated from chalcocite enrichment system.</title>
        <authorList>
            <person name="Jiang Z."/>
        </authorList>
    </citation>
    <scope>NUCLEOTIDE SEQUENCE</scope>
    <source>
        <strain evidence="6">MYW30-H2</strain>
    </source>
</reference>
<dbReference type="SUPFAM" id="SSF50331">
    <property type="entry name" value="MOP-like"/>
    <property type="match status" value="1"/>
</dbReference>
<keyword evidence="1" id="KW-0813">Transport</keyword>
<dbReference type="PROSITE" id="PS50893">
    <property type="entry name" value="ABC_TRANSPORTER_2"/>
    <property type="match status" value="1"/>
</dbReference>
<evidence type="ECO:0000256" key="4">
    <source>
        <dbReference type="SAM" id="Phobius"/>
    </source>
</evidence>
<dbReference type="Pfam" id="PF13531">
    <property type="entry name" value="SBP_bac_11"/>
    <property type="match status" value="1"/>
</dbReference>
<dbReference type="Proteomes" id="UP000830167">
    <property type="component" value="Chromosome"/>
</dbReference>
<gene>
    <name evidence="6" type="primary">modA</name>
    <name evidence="6" type="ORF">LSG31_14035</name>
</gene>
<feature type="transmembrane region" description="Helical" evidence="4">
    <location>
        <begin position="380"/>
        <end position="404"/>
    </location>
</feature>
<dbReference type="CDD" id="cd13538">
    <property type="entry name" value="PBP2_ModA_like_1"/>
    <property type="match status" value="1"/>
</dbReference>
<dbReference type="PANTHER" id="PTHR42781">
    <property type="entry name" value="SPERMIDINE/PUTRESCINE IMPORT ATP-BINDING PROTEIN POTA"/>
    <property type="match status" value="1"/>
</dbReference>
<dbReference type="InterPro" id="IPR005950">
    <property type="entry name" value="ModA"/>
</dbReference>
<feature type="domain" description="ABC transporter" evidence="5">
    <location>
        <begin position="1"/>
        <end position="232"/>
    </location>
</feature>
<dbReference type="Gene3D" id="3.40.190.10">
    <property type="entry name" value="Periplasmic binding protein-like II"/>
    <property type="match status" value="2"/>
</dbReference>
<keyword evidence="4" id="KW-1133">Transmembrane helix</keyword>
<dbReference type="EMBL" id="CP089291">
    <property type="protein sequence ID" value="UOF89043.1"/>
    <property type="molecule type" value="Genomic_DNA"/>
</dbReference>
<evidence type="ECO:0000259" key="5">
    <source>
        <dbReference type="PROSITE" id="PS50893"/>
    </source>
</evidence>
<keyword evidence="3" id="KW-0067">ATP-binding</keyword>
<evidence type="ECO:0000313" key="6">
    <source>
        <dbReference type="EMBL" id="UOF89043.1"/>
    </source>
</evidence>
<evidence type="ECO:0000256" key="3">
    <source>
        <dbReference type="ARBA" id="ARBA00022840"/>
    </source>
</evidence>